<dbReference type="Proteomes" id="UP000032545">
    <property type="component" value="Unassembled WGS sequence"/>
</dbReference>
<name>A0A0D8BFA2_9ACTN</name>
<reference evidence="11" key="1">
    <citation type="submission" date="2015-02" db="EMBL/GenBank/DDBJ databases">
        <title>Draft Genome of Frankia sp. CpI1-S.</title>
        <authorList>
            <person name="Oshone R.T."/>
            <person name="Ngom M."/>
            <person name="Ghodhbane-Gtari F."/>
            <person name="Gtari M."/>
            <person name="Morris K."/>
            <person name="Thomas K."/>
            <person name="Sen A."/>
            <person name="Tisa L.S."/>
        </authorList>
    </citation>
    <scope>NUCLEOTIDE SEQUENCE [LARGE SCALE GENOMIC DNA]</scope>
    <source>
        <strain evidence="11">CpI1-S</strain>
    </source>
</reference>
<dbReference type="Pfam" id="PF16995">
    <property type="entry name" value="tRNA-synt_2_TM"/>
    <property type="match status" value="1"/>
</dbReference>
<evidence type="ECO:0000259" key="8">
    <source>
        <dbReference type="Pfam" id="PF09924"/>
    </source>
</evidence>
<evidence type="ECO:0000256" key="3">
    <source>
        <dbReference type="ARBA" id="ARBA00022692"/>
    </source>
</evidence>
<dbReference type="GO" id="GO:0016755">
    <property type="term" value="F:aminoacyltransferase activity"/>
    <property type="evidence" value="ECO:0007669"/>
    <property type="project" value="TreeGrafter"/>
</dbReference>
<feature type="compositionally biased region" description="Low complexity" evidence="6">
    <location>
        <begin position="488"/>
        <end position="499"/>
    </location>
</feature>
<dbReference type="Pfam" id="PF09924">
    <property type="entry name" value="LPG_synthase_C"/>
    <property type="match status" value="1"/>
</dbReference>
<evidence type="ECO:0000313" key="10">
    <source>
        <dbReference type="EMBL" id="KJE22117.1"/>
    </source>
</evidence>
<comment type="subcellular location">
    <subcellularLocation>
        <location evidence="1">Cell membrane</location>
        <topology evidence="1">Multi-pass membrane protein</topology>
    </subcellularLocation>
</comment>
<keyword evidence="2" id="KW-1003">Cell membrane</keyword>
<protein>
    <recommendedName>
        <fullName evidence="12">DUF2156 domain-containing protein</fullName>
    </recommendedName>
</protein>
<feature type="domain" description="Lysyl-tRNA synthetase N-terminal transmembrane region" evidence="9">
    <location>
        <begin position="76"/>
        <end position="220"/>
    </location>
</feature>
<proteinExistence type="predicted"/>
<sequence length="682" mass="73316">MSSSSGAGPGTELGRRRARGRTPLTARVPGSAVARAAQPGPDAAGDTGGLPGAVRPGPRDARRRRRPGLPAWGRPWVPRVAALLTLTVGLGDVVSALTPEWRSRLADLRVLLPAAASRQAAAFTVVVGMLLVLLAAGLRRRKRRAWRAVVVLLGLGVLLHVAKGLDYDEAAASAALLGALVLVRGEFRAKGDPTTRWRALGAGLLLTVVSIAIGFLLLHLREHRIAGPHAWSAQLEQIVLGLVGVPGPLHFTSDRFADLADRVLLTLGVVTIGTTGYLALRPPRPQPRLTEEDRARVRTLLGRHGDADSLGYFVLRSDKSVIWSPSGKACVAYRVVSGVMLASGDPLGDREAWPGAIREFLREAADHAWTPAVIGCSEAGGTAWTRAGLSALEFGDEAVVDAATFTLDGRAMRNVRQAVARVERAGYTAVARRVRDLAPPDVARLKAQAAAWRGSETERGFSMALGRLGDAEDGDCVVVLAYENTAQDSGAAASPDGSASSGGGLPSDAESRLRALLHFVPWGRDGLSLDAMQRDRSADNGLNEFLIVSTLRQAPQLGVTRVSLNFAFFRSALERGERLGAGPVVRSWRGMLLFLSRWFQIDSLYRFNAKFQPTWQPRFVCYPATAELPRIALAMLEAEAFLVWPRWRDHLPRPGALLAAARRPRRECHLPEEDRTQAPGAP</sequence>
<dbReference type="PANTHER" id="PTHR34697">
    <property type="entry name" value="PHOSPHATIDYLGLYCEROL LYSYLTRANSFERASE"/>
    <property type="match status" value="1"/>
</dbReference>
<evidence type="ECO:0000256" key="7">
    <source>
        <dbReference type="SAM" id="Phobius"/>
    </source>
</evidence>
<organism evidence="10 11">
    <name type="scientific">Frankia torreyi</name>
    <dbReference type="NCBI Taxonomy" id="1856"/>
    <lineage>
        <taxon>Bacteria</taxon>
        <taxon>Bacillati</taxon>
        <taxon>Actinomycetota</taxon>
        <taxon>Actinomycetes</taxon>
        <taxon>Frankiales</taxon>
        <taxon>Frankiaceae</taxon>
        <taxon>Frankia</taxon>
    </lineage>
</organism>
<dbReference type="PATRIC" id="fig|1502723.3.peg.2994"/>
<dbReference type="GO" id="GO:0055091">
    <property type="term" value="P:phospholipid homeostasis"/>
    <property type="evidence" value="ECO:0007669"/>
    <property type="project" value="TreeGrafter"/>
</dbReference>
<evidence type="ECO:0000256" key="5">
    <source>
        <dbReference type="ARBA" id="ARBA00023136"/>
    </source>
</evidence>
<evidence type="ECO:0000256" key="1">
    <source>
        <dbReference type="ARBA" id="ARBA00004651"/>
    </source>
</evidence>
<keyword evidence="4 7" id="KW-1133">Transmembrane helix</keyword>
<comment type="caution">
    <text evidence="10">The sequence shown here is derived from an EMBL/GenBank/DDBJ whole genome shotgun (WGS) entry which is preliminary data.</text>
</comment>
<evidence type="ECO:0000313" key="11">
    <source>
        <dbReference type="Proteomes" id="UP000032545"/>
    </source>
</evidence>
<feature type="domain" description="Phosphatidylglycerol lysyltransferase C-terminal" evidence="8">
    <location>
        <begin position="298"/>
        <end position="622"/>
    </location>
</feature>
<evidence type="ECO:0000259" key="9">
    <source>
        <dbReference type="Pfam" id="PF16995"/>
    </source>
</evidence>
<feature type="region of interest" description="Disordered" evidence="6">
    <location>
        <begin position="1"/>
        <end position="68"/>
    </location>
</feature>
<dbReference type="InterPro" id="IPR051211">
    <property type="entry name" value="PG_lysyltransferase"/>
</dbReference>
<dbReference type="GO" id="GO:0005886">
    <property type="term" value="C:plasma membrane"/>
    <property type="evidence" value="ECO:0007669"/>
    <property type="project" value="UniProtKB-SubCell"/>
</dbReference>
<feature type="region of interest" description="Disordered" evidence="6">
    <location>
        <begin position="488"/>
        <end position="507"/>
    </location>
</feature>
<dbReference type="EMBL" id="JYFN01000027">
    <property type="protein sequence ID" value="KJE22117.1"/>
    <property type="molecule type" value="Genomic_DNA"/>
</dbReference>
<feature type="transmembrane region" description="Helical" evidence="7">
    <location>
        <begin position="145"/>
        <end position="164"/>
    </location>
</feature>
<evidence type="ECO:0000256" key="6">
    <source>
        <dbReference type="SAM" id="MobiDB-lite"/>
    </source>
</evidence>
<feature type="transmembrane region" description="Helical" evidence="7">
    <location>
        <begin position="263"/>
        <end position="280"/>
    </location>
</feature>
<dbReference type="InterPro" id="IPR031553">
    <property type="entry name" value="tRNA-synt_2_TM"/>
</dbReference>
<dbReference type="PANTHER" id="PTHR34697:SF2">
    <property type="entry name" value="PHOSPHATIDYLGLYCEROL LYSYLTRANSFERASE"/>
    <property type="match status" value="1"/>
</dbReference>
<evidence type="ECO:0000256" key="2">
    <source>
        <dbReference type="ARBA" id="ARBA00022475"/>
    </source>
</evidence>
<feature type="transmembrane region" description="Helical" evidence="7">
    <location>
        <begin position="118"/>
        <end position="138"/>
    </location>
</feature>
<dbReference type="InterPro" id="IPR024320">
    <property type="entry name" value="LPG_synthase_C"/>
</dbReference>
<dbReference type="AlphaFoldDB" id="A0A0D8BFA2"/>
<evidence type="ECO:0008006" key="12">
    <source>
        <dbReference type="Google" id="ProtNLM"/>
    </source>
</evidence>
<keyword evidence="11" id="KW-1185">Reference proteome</keyword>
<accession>A0A0D8BFA2</accession>
<keyword evidence="3 7" id="KW-0812">Transmembrane</keyword>
<reference evidence="10 11" key="2">
    <citation type="journal article" date="2016" name="Genome Announc.">
        <title>Permanent Draft Genome Sequences for Two Variants of Frankia sp. Strain CpI1, the First Frankia Strain Isolated from Root Nodules of Comptonia peregrina.</title>
        <authorList>
            <person name="Oshone R."/>
            <person name="Hurst S.G.IV."/>
            <person name="Abebe-Akele F."/>
            <person name="Simpson S."/>
            <person name="Morris K."/>
            <person name="Thomas W.K."/>
            <person name="Tisa L.S."/>
        </authorList>
    </citation>
    <scope>NUCLEOTIDE SEQUENCE [LARGE SCALE GENOMIC DNA]</scope>
    <source>
        <strain evidence="11">CpI1-S</strain>
    </source>
</reference>
<keyword evidence="5 7" id="KW-0472">Membrane</keyword>
<gene>
    <name evidence="10" type="ORF">FF36_03549</name>
</gene>
<feature type="transmembrane region" description="Helical" evidence="7">
    <location>
        <begin position="199"/>
        <end position="218"/>
    </location>
</feature>
<evidence type="ECO:0000256" key="4">
    <source>
        <dbReference type="ARBA" id="ARBA00022989"/>
    </source>
</evidence>